<evidence type="ECO:0000256" key="5">
    <source>
        <dbReference type="ARBA" id="ARBA00023237"/>
    </source>
</evidence>
<evidence type="ECO:0000259" key="6">
    <source>
        <dbReference type="Pfam" id="PF07980"/>
    </source>
</evidence>
<evidence type="ECO:0000259" key="7">
    <source>
        <dbReference type="Pfam" id="PF14322"/>
    </source>
</evidence>
<evidence type="ECO:0000256" key="4">
    <source>
        <dbReference type="ARBA" id="ARBA00023136"/>
    </source>
</evidence>
<keyword evidence="4" id="KW-0472">Membrane</keyword>
<protein>
    <recommendedName>
        <fullName evidence="10">Outer membrane starch-binding protein</fullName>
    </recommendedName>
</protein>
<dbReference type="RefSeq" id="WP_184624054.1">
    <property type="nucleotide sequence ID" value="NZ_JACHCC010000003.1"/>
</dbReference>
<keyword evidence="3" id="KW-0732">Signal</keyword>
<dbReference type="SUPFAM" id="SSF48452">
    <property type="entry name" value="TPR-like"/>
    <property type="match status" value="1"/>
</dbReference>
<dbReference type="EMBL" id="JACHCC010000003">
    <property type="protein sequence ID" value="MBB6499323.1"/>
    <property type="molecule type" value="Genomic_DNA"/>
</dbReference>
<dbReference type="Pfam" id="PF07980">
    <property type="entry name" value="SusD_RagB"/>
    <property type="match status" value="1"/>
</dbReference>
<gene>
    <name evidence="8" type="ORF">HDF25_001464</name>
</gene>
<comment type="caution">
    <text evidence="8">The sequence shown here is derived from an EMBL/GenBank/DDBJ whole genome shotgun (WGS) entry which is preliminary data.</text>
</comment>
<comment type="similarity">
    <text evidence="2">Belongs to the SusD family.</text>
</comment>
<feature type="domain" description="RagB/SusD" evidence="6">
    <location>
        <begin position="341"/>
        <end position="475"/>
    </location>
</feature>
<evidence type="ECO:0000256" key="1">
    <source>
        <dbReference type="ARBA" id="ARBA00004442"/>
    </source>
</evidence>
<sequence>MNLYHIFSTRIIQLLLISTLLFTVSCNKMLDLKPTDQVEEADVFSSVEKLERGVLGVYEGWYPEYTIRIGSLMADECRIGLRNSGVLAAGQNLFRWTYSSGDDEVLAPWKNGYQVIDRVNRLLKGLPKVPAKNETEVKKINTLKGELLAARAYAHFALYQVYAYSGVYDPNAPAVPYMVTSAIASQPSRPKAAEFFTLFWKDLTEAEPLLTENTNLRMGLNASYALHARAALYTKNNKEAVLYTTKVINQLPLSGFSDFPMIWKDQSNAEVIFKLKRTNISIMRPGDIFYNIAASRILYAPAIGLMNQYDPVNDVRYTSWFRTDPSLTAQGDLPEVITKYEGTDGAQNRSDLKIFRTGEMYLIRAEAALNNGDHATAANDLNSLRTARIKGYQSAHFTSTAELQSAILNERYKELPYEGHRYFDLKRLNKPVSRMIEDAQNPYQVLATEALHYQLPIPQAEVLANPNIRPNNKGW</sequence>
<organism evidence="8 9">
    <name type="scientific">Pedobacter cryoconitis</name>
    <dbReference type="NCBI Taxonomy" id="188932"/>
    <lineage>
        <taxon>Bacteria</taxon>
        <taxon>Pseudomonadati</taxon>
        <taxon>Bacteroidota</taxon>
        <taxon>Sphingobacteriia</taxon>
        <taxon>Sphingobacteriales</taxon>
        <taxon>Sphingobacteriaceae</taxon>
        <taxon>Pedobacter</taxon>
    </lineage>
</organism>
<dbReference type="InterPro" id="IPR012944">
    <property type="entry name" value="SusD_RagB_dom"/>
</dbReference>
<proteinExistence type="inferred from homology"/>
<keyword evidence="5" id="KW-0998">Cell outer membrane</keyword>
<dbReference type="Pfam" id="PF14322">
    <property type="entry name" value="SusD-like_3"/>
    <property type="match status" value="1"/>
</dbReference>
<dbReference type="AlphaFoldDB" id="A0A7X0MJD0"/>
<comment type="subcellular location">
    <subcellularLocation>
        <location evidence="1">Cell outer membrane</location>
    </subcellularLocation>
</comment>
<dbReference type="InterPro" id="IPR033985">
    <property type="entry name" value="SusD-like_N"/>
</dbReference>
<dbReference type="Gene3D" id="1.25.40.390">
    <property type="match status" value="1"/>
</dbReference>
<evidence type="ECO:0000313" key="8">
    <source>
        <dbReference type="EMBL" id="MBB6499323.1"/>
    </source>
</evidence>
<evidence type="ECO:0000256" key="3">
    <source>
        <dbReference type="ARBA" id="ARBA00022729"/>
    </source>
</evidence>
<dbReference type="GO" id="GO:0009279">
    <property type="term" value="C:cell outer membrane"/>
    <property type="evidence" value="ECO:0007669"/>
    <property type="project" value="UniProtKB-SubCell"/>
</dbReference>
<dbReference type="InterPro" id="IPR011990">
    <property type="entry name" value="TPR-like_helical_dom_sf"/>
</dbReference>
<reference evidence="8 9" key="1">
    <citation type="submission" date="2020-08" db="EMBL/GenBank/DDBJ databases">
        <title>Genomic Encyclopedia of Type Strains, Phase IV (KMG-V): Genome sequencing to study the core and pangenomes of soil and plant-associated prokaryotes.</title>
        <authorList>
            <person name="Whitman W."/>
        </authorList>
    </citation>
    <scope>NUCLEOTIDE SEQUENCE [LARGE SCALE GENOMIC DNA]</scope>
    <source>
        <strain evidence="8 9">M2T3</strain>
    </source>
</reference>
<evidence type="ECO:0008006" key="10">
    <source>
        <dbReference type="Google" id="ProtNLM"/>
    </source>
</evidence>
<evidence type="ECO:0000313" key="9">
    <source>
        <dbReference type="Proteomes" id="UP000521017"/>
    </source>
</evidence>
<evidence type="ECO:0000256" key="2">
    <source>
        <dbReference type="ARBA" id="ARBA00006275"/>
    </source>
</evidence>
<accession>A0A7X0MJD0</accession>
<feature type="domain" description="SusD-like N-terminal" evidence="7">
    <location>
        <begin position="30"/>
        <end position="230"/>
    </location>
</feature>
<dbReference type="Proteomes" id="UP000521017">
    <property type="component" value="Unassembled WGS sequence"/>
</dbReference>
<name>A0A7X0MJD0_9SPHI</name>